<organism evidence="1 2">
    <name type="scientific">Trichinella britovi</name>
    <name type="common">Parasitic roundworm</name>
    <dbReference type="NCBI Taxonomy" id="45882"/>
    <lineage>
        <taxon>Eukaryota</taxon>
        <taxon>Metazoa</taxon>
        <taxon>Ecdysozoa</taxon>
        <taxon>Nematoda</taxon>
        <taxon>Enoplea</taxon>
        <taxon>Dorylaimia</taxon>
        <taxon>Trichinellida</taxon>
        <taxon>Trichinellidae</taxon>
        <taxon>Trichinella</taxon>
    </lineage>
</organism>
<keyword evidence="2" id="KW-1185">Reference proteome</keyword>
<comment type="caution">
    <text evidence="1">The sequence shown here is derived from an EMBL/GenBank/DDBJ whole genome shotgun (WGS) entry which is preliminary data.</text>
</comment>
<reference evidence="1 2" key="1">
    <citation type="submission" date="2015-01" db="EMBL/GenBank/DDBJ databases">
        <title>Evolution of Trichinella species and genotypes.</title>
        <authorList>
            <person name="Korhonen P.K."/>
            <person name="Edoardo P."/>
            <person name="Giuseppe L.R."/>
            <person name="Gasser R.B."/>
        </authorList>
    </citation>
    <scope>NUCLEOTIDE SEQUENCE [LARGE SCALE GENOMIC DNA]</scope>
    <source>
        <strain evidence="1">ISS120</strain>
    </source>
</reference>
<proteinExistence type="predicted"/>
<gene>
    <name evidence="1" type="ORF">T03_10264</name>
</gene>
<evidence type="ECO:0000313" key="1">
    <source>
        <dbReference type="EMBL" id="KRY45731.1"/>
    </source>
</evidence>
<evidence type="ECO:0000313" key="2">
    <source>
        <dbReference type="Proteomes" id="UP000054653"/>
    </source>
</evidence>
<sequence length="127" mass="14285">MTARTNPLVDTGPSRLDVTSRWVDERAHPRKRLVTAGTTTHTVVSRPKSTSHLRNKLAYPALSILCLNNYPDDTGTSRKLYTIYIIIRNENQQSFHSVPCRIGATRTITPHLSHTALCETENLECDV</sequence>
<protein>
    <submittedName>
        <fullName evidence="1">Uncharacterized protein</fullName>
    </submittedName>
</protein>
<dbReference type="Proteomes" id="UP000054653">
    <property type="component" value="Unassembled WGS sequence"/>
</dbReference>
<dbReference type="EMBL" id="JYDI01000333">
    <property type="protein sequence ID" value="KRY45731.1"/>
    <property type="molecule type" value="Genomic_DNA"/>
</dbReference>
<dbReference type="AlphaFoldDB" id="A0A0V1CAH0"/>
<name>A0A0V1CAH0_TRIBR</name>
<accession>A0A0V1CAH0</accession>